<evidence type="ECO:0000313" key="2">
    <source>
        <dbReference type="EMBL" id="KRN88834.1"/>
    </source>
</evidence>
<dbReference type="SMART" id="SM00347">
    <property type="entry name" value="HTH_MARR"/>
    <property type="match status" value="1"/>
</dbReference>
<comment type="caution">
    <text evidence="2">The sequence shown here is derived from an EMBL/GenBank/DDBJ whole genome shotgun (WGS) entry which is preliminary data.</text>
</comment>
<feature type="domain" description="HTH marR-type" evidence="1">
    <location>
        <begin position="1"/>
        <end position="129"/>
    </location>
</feature>
<dbReference type="EMBL" id="JQBZ01000025">
    <property type="protein sequence ID" value="KRN88834.1"/>
    <property type="molecule type" value="Genomic_DNA"/>
</dbReference>
<name>A0A0R2KHI0_9LACO</name>
<keyword evidence="3" id="KW-1185">Reference proteome</keyword>
<dbReference type="Proteomes" id="UP000051500">
    <property type="component" value="Unassembled WGS sequence"/>
</dbReference>
<dbReference type="Gene3D" id="1.10.10.10">
    <property type="entry name" value="Winged helix-like DNA-binding domain superfamily/Winged helix DNA-binding domain"/>
    <property type="match status" value="1"/>
</dbReference>
<proteinExistence type="predicted"/>
<dbReference type="SUPFAM" id="SSF46785">
    <property type="entry name" value="Winged helix' DNA-binding domain"/>
    <property type="match status" value="1"/>
</dbReference>
<dbReference type="Pfam" id="PF13412">
    <property type="entry name" value="HTH_24"/>
    <property type="match status" value="1"/>
</dbReference>
<protein>
    <recommendedName>
        <fullName evidence="1">HTH marR-type domain-containing protein</fullName>
    </recommendedName>
</protein>
<dbReference type="InterPro" id="IPR036388">
    <property type="entry name" value="WH-like_DNA-bd_sf"/>
</dbReference>
<gene>
    <name evidence="2" type="ORF">IV53_GL000804</name>
</gene>
<dbReference type="PROSITE" id="PS50995">
    <property type="entry name" value="HTH_MARR_2"/>
    <property type="match status" value="1"/>
</dbReference>
<sequence length="137" mass="15895">MLDIQKIYQKKLQTLAKKHHLTISEWRILQQIQAGQNTQALLAAESDLDVSTLSRQIARLVNKGYLDIEKLAAQQRYARRINAYHLNDLGATQLTNMNQDFQKLSQIIFSHWGDEEKNLLKILLNRLEKSLIRSLEA</sequence>
<organism evidence="2 3">
    <name type="scientific">Ligilactobacillus ceti DSM 22408</name>
    <dbReference type="NCBI Taxonomy" id="1122146"/>
    <lineage>
        <taxon>Bacteria</taxon>
        <taxon>Bacillati</taxon>
        <taxon>Bacillota</taxon>
        <taxon>Bacilli</taxon>
        <taxon>Lactobacillales</taxon>
        <taxon>Lactobacillaceae</taxon>
        <taxon>Ligilactobacillus</taxon>
    </lineage>
</organism>
<evidence type="ECO:0000259" key="1">
    <source>
        <dbReference type="PROSITE" id="PS50995"/>
    </source>
</evidence>
<dbReference type="GO" id="GO:0003700">
    <property type="term" value="F:DNA-binding transcription factor activity"/>
    <property type="evidence" value="ECO:0007669"/>
    <property type="project" value="InterPro"/>
</dbReference>
<reference evidence="2 3" key="1">
    <citation type="journal article" date="2015" name="Genome Announc.">
        <title>Expanding the biotechnology potential of lactobacilli through comparative genomics of 213 strains and associated genera.</title>
        <authorList>
            <person name="Sun Z."/>
            <person name="Harris H.M."/>
            <person name="McCann A."/>
            <person name="Guo C."/>
            <person name="Argimon S."/>
            <person name="Zhang W."/>
            <person name="Yang X."/>
            <person name="Jeffery I.B."/>
            <person name="Cooney J.C."/>
            <person name="Kagawa T.F."/>
            <person name="Liu W."/>
            <person name="Song Y."/>
            <person name="Salvetti E."/>
            <person name="Wrobel A."/>
            <person name="Rasinkangas P."/>
            <person name="Parkhill J."/>
            <person name="Rea M.C."/>
            <person name="O'Sullivan O."/>
            <person name="Ritari J."/>
            <person name="Douillard F.P."/>
            <person name="Paul Ross R."/>
            <person name="Yang R."/>
            <person name="Briner A.E."/>
            <person name="Felis G.E."/>
            <person name="de Vos W.M."/>
            <person name="Barrangou R."/>
            <person name="Klaenhammer T.R."/>
            <person name="Caufield P.W."/>
            <person name="Cui Y."/>
            <person name="Zhang H."/>
            <person name="O'Toole P.W."/>
        </authorList>
    </citation>
    <scope>NUCLEOTIDE SEQUENCE [LARGE SCALE GENOMIC DNA]</scope>
    <source>
        <strain evidence="2 3">DSM 22408</strain>
    </source>
</reference>
<dbReference type="eggNOG" id="COG1846">
    <property type="taxonomic scope" value="Bacteria"/>
</dbReference>
<dbReference type="InterPro" id="IPR000835">
    <property type="entry name" value="HTH_MarR-typ"/>
</dbReference>
<dbReference type="AlphaFoldDB" id="A0A0R2KHI0"/>
<accession>A0A0R2KHI0</accession>
<dbReference type="PATRIC" id="fig|1122146.4.peg.834"/>
<dbReference type="InterPro" id="IPR036390">
    <property type="entry name" value="WH_DNA-bd_sf"/>
</dbReference>
<evidence type="ECO:0000313" key="3">
    <source>
        <dbReference type="Proteomes" id="UP000051500"/>
    </source>
</evidence>
<dbReference type="STRING" id="1122146.IV53_GL000804"/>